<dbReference type="InterPro" id="IPR035952">
    <property type="entry name" value="Rhomboid-like_sf"/>
</dbReference>
<feature type="transmembrane region" description="Helical" evidence="8">
    <location>
        <begin position="154"/>
        <end position="176"/>
    </location>
</feature>
<evidence type="ECO:0000256" key="5">
    <source>
        <dbReference type="ARBA" id="ARBA00022989"/>
    </source>
</evidence>
<reference evidence="10 11" key="1">
    <citation type="submission" date="2019-06" db="EMBL/GenBank/DDBJ databases">
        <title>Genome Sequence of the Brown Rot Fungal Pathogen Monilinia laxa.</title>
        <authorList>
            <person name="De Miccolis Angelini R.M."/>
            <person name="Landi L."/>
            <person name="Abate D."/>
            <person name="Pollastro S."/>
            <person name="Romanazzi G."/>
            <person name="Faretra F."/>
        </authorList>
    </citation>
    <scope>NUCLEOTIDE SEQUENCE [LARGE SCALE GENOMIC DNA]</scope>
    <source>
        <strain evidence="10 11">Mlax316</strain>
    </source>
</reference>
<keyword evidence="6 8" id="KW-0472">Membrane</keyword>
<evidence type="ECO:0000256" key="7">
    <source>
        <dbReference type="SAM" id="MobiDB-lite"/>
    </source>
</evidence>
<keyword evidence="4" id="KW-0378">Hydrolase</keyword>
<comment type="caution">
    <text evidence="10">The sequence shown here is derived from an EMBL/GenBank/DDBJ whole genome shotgun (WGS) entry which is preliminary data.</text>
</comment>
<accession>A0A5N6JSH0</accession>
<organism evidence="10 11">
    <name type="scientific">Monilinia laxa</name>
    <name type="common">Brown rot fungus</name>
    <name type="synonym">Sclerotinia laxa</name>
    <dbReference type="NCBI Taxonomy" id="61186"/>
    <lineage>
        <taxon>Eukaryota</taxon>
        <taxon>Fungi</taxon>
        <taxon>Dikarya</taxon>
        <taxon>Ascomycota</taxon>
        <taxon>Pezizomycotina</taxon>
        <taxon>Leotiomycetes</taxon>
        <taxon>Helotiales</taxon>
        <taxon>Sclerotiniaceae</taxon>
        <taxon>Monilinia</taxon>
    </lineage>
</organism>
<sequence>MFRRIALSNCKSSSVLSRVSQLRYSFNRTSLQSSIIRRENHSPSSEACDAPPSPNSPPVQDNAAVITIWTLAAVGTIYTTCAVFENLNLKKETPKVITLFYRDKENAYDLRRNVHEIRYLPGLYSPTTWPPVNQLFTPEGRQKFWGRLLPAEKFTYTIMGMNIGIHALGGLVPRLWSNIFMHVPGSNRNFTLLTCVFGHTSLMHLGFNMYAFNSFMPALGQDLIFHSSIAHMAAFYLSTGVISSWAQALSGGLRPSVPNIPFLGASGALFALVGATAMEHPEAKFRIMLIPYDFAAQELLGVAMLFDLLGIFGAYKTLRLGHAAHLSGALLGLGYVHFECDKKIWQPLCRRVYKWSGMSKWEDRIK</sequence>
<dbReference type="GO" id="GO:0004252">
    <property type="term" value="F:serine-type endopeptidase activity"/>
    <property type="evidence" value="ECO:0007669"/>
    <property type="project" value="InterPro"/>
</dbReference>
<name>A0A5N6JSH0_MONLA</name>
<evidence type="ECO:0000313" key="10">
    <source>
        <dbReference type="EMBL" id="KAB8291828.1"/>
    </source>
</evidence>
<dbReference type="EMBL" id="VIGI01000014">
    <property type="protein sequence ID" value="KAB8291828.1"/>
    <property type="molecule type" value="Genomic_DNA"/>
</dbReference>
<evidence type="ECO:0000313" key="11">
    <source>
        <dbReference type="Proteomes" id="UP000326757"/>
    </source>
</evidence>
<dbReference type="InterPro" id="IPR050925">
    <property type="entry name" value="Rhomboid_protease_S54"/>
</dbReference>
<dbReference type="AlphaFoldDB" id="A0A5N6JSH0"/>
<dbReference type="GO" id="GO:0016020">
    <property type="term" value="C:membrane"/>
    <property type="evidence" value="ECO:0007669"/>
    <property type="project" value="UniProtKB-SubCell"/>
</dbReference>
<feature type="region of interest" description="Disordered" evidence="7">
    <location>
        <begin position="37"/>
        <end position="58"/>
    </location>
</feature>
<keyword evidence="5 8" id="KW-1133">Transmembrane helix</keyword>
<evidence type="ECO:0000256" key="3">
    <source>
        <dbReference type="ARBA" id="ARBA00022692"/>
    </source>
</evidence>
<evidence type="ECO:0000256" key="2">
    <source>
        <dbReference type="ARBA" id="ARBA00009045"/>
    </source>
</evidence>
<dbReference type="SUPFAM" id="SSF144091">
    <property type="entry name" value="Rhomboid-like"/>
    <property type="match status" value="1"/>
</dbReference>
<protein>
    <recommendedName>
        <fullName evidence="9">Peptidase S54 rhomboid domain-containing protein</fullName>
    </recommendedName>
</protein>
<dbReference type="Proteomes" id="UP000326757">
    <property type="component" value="Unassembled WGS sequence"/>
</dbReference>
<dbReference type="Pfam" id="PF01694">
    <property type="entry name" value="Rhomboid"/>
    <property type="match status" value="1"/>
</dbReference>
<dbReference type="Gene3D" id="1.20.1540.10">
    <property type="entry name" value="Rhomboid-like"/>
    <property type="match status" value="1"/>
</dbReference>
<proteinExistence type="inferred from homology"/>
<evidence type="ECO:0000256" key="8">
    <source>
        <dbReference type="SAM" id="Phobius"/>
    </source>
</evidence>
<evidence type="ECO:0000256" key="4">
    <source>
        <dbReference type="ARBA" id="ARBA00022801"/>
    </source>
</evidence>
<keyword evidence="11" id="KW-1185">Reference proteome</keyword>
<keyword evidence="3 8" id="KW-0812">Transmembrane</keyword>
<evidence type="ECO:0000256" key="6">
    <source>
        <dbReference type="ARBA" id="ARBA00023136"/>
    </source>
</evidence>
<feature type="transmembrane region" description="Helical" evidence="8">
    <location>
        <begin position="260"/>
        <end position="278"/>
    </location>
</feature>
<feature type="transmembrane region" description="Helical" evidence="8">
    <location>
        <begin position="299"/>
        <end position="315"/>
    </location>
</feature>
<feature type="transmembrane region" description="Helical" evidence="8">
    <location>
        <begin position="188"/>
        <end position="211"/>
    </location>
</feature>
<dbReference type="InterPro" id="IPR022764">
    <property type="entry name" value="Peptidase_S54_rhomboid_dom"/>
</dbReference>
<feature type="transmembrane region" description="Helical" evidence="8">
    <location>
        <begin position="223"/>
        <end position="248"/>
    </location>
</feature>
<evidence type="ECO:0000259" key="9">
    <source>
        <dbReference type="Pfam" id="PF01694"/>
    </source>
</evidence>
<feature type="domain" description="Peptidase S54 rhomboid" evidence="9">
    <location>
        <begin position="190"/>
        <end position="337"/>
    </location>
</feature>
<dbReference type="PANTHER" id="PTHR43731:SF14">
    <property type="entry name" value="PRESENILIN-ASSOCIATED RHOMBOID-LIKE PROTEIN, MITOCHONDRIAL"/>
    <property type="match status" value="1"/>
</dbReference>
<comment type="subcellular location">
    <subcellularLocation>
        <location evidence="1">Membrane</location>
        <topology evidence="1">Multi-pass membrane protein</topology>
    </subcellularLocation>
</comment>
<dbReference type="OrthoDB" id="10260614at2759"/>
<dbReference type="GO" id="GO:0006465">
    <property type="term" value="P:signal peptide processing"/>
    <property type="evidence" value="ECO:0007669"/>
    <property type="project" value="TreeGrafter"/>
</dbReference>
<dbReference type="PANTHER" id="PTHR43731">
    <property type="entry name" value="RHOMBOID PROTEASE"/>
    <property type="match status" value="1"/>
</dbReference>
<gene>
    <name evidence="10" type="ORF">EYC80_006611</name>
</gene>
<comment type="similarity">
    <text evidence="2">Belongs to the peptidase S54 family.</text>
</comment>
<evidence type="ECO:0000256" key="1">
    <source>
        <dbReference type="ARBA" id="ARBA00004141"/>
    </source>
</evidence>